<dbReference type="KEGG" id="hja:BST95_02120"/>
<accession>A0AAP8MC69</accession>
<dbReference type="SMART" id="SM00052">
    <property type="entry name" value="EAL"/>
    <property type="match status" value="1"/>
</dbReference>
<dbReference type="PANTHER" id="PTHR33121">
    <property type="entry name" value="CYCLIC DI-GMP PHOSPHODIESTERASE PDEF"/>
    <property type="match status" value="1"/>
</dbReference>
<comment type="caution">
    <text evidence="2">The sequence shown here is derived from an EMBL/GenBank/DDBJ whole genome shotgun (WGS) entry which is preliminary data.</text>
</comment>
<dbReference type="GO" id="GO:0071111">
    <property type="term" value="F:cyclic-guanylate-specific phosphodiesterase activity"/>
    <property type="evidence" value="ECO:0007669"/>
    <property type="project" value="InterPro"/>
</dbReference>
<evidence type="ECO:0000259" key="1">
    <source>
        <dbReference type="PROSITE" id="PS50883"/>
    </source>
</evidence>
<dbReference type="Proteomes" id="UP000235162">
    <property type="component" value="Unassembled WGS sequence"/>
</dbReference>
<reference evidence="2 3" key="1">
    <citation type="submission" date="2018-01" db="EMBL/GenBank/DDBJ databases">
        <title>The draft genome sequence of Halioglobus japonicus S1-36.</title>
        <authorList>
            <person name="Du Z.-J."/>
            <person name="Shi M.-J."/>
        </authorList>
    </citation>
    <scope>NUCLEOTIDE SEQUENCE [LARGE SCALE GENOMIC DNA]</scope>
    <source>
        <strain evidence="2 3">S1-36</strain>
    </source>
</reference>
<dbReference type="Gene3D" id="3.20.20.450">
    <property type="entry name" value="EAL domain"/>
    <property type="match status" value="1"/>
</dbReference>
<dbReference type="Gene3D" id="3.30.70.270">
    <property type="match status" value="1"/>
</dbReference>
<dbReference type="Pfam" id="PF00563">
    <property type="entry name" value="EAL"/>
    <property type="match status" value="1"/>
</dbReference>
<dbReference type="InterPro" id="IPR001633">
    <property type="entry name" value="EAL_dom"/>
</dbReference>
<protein>
    <submittedName>
        <fullName evidence="2">EAL domain-containing protein</fullName>
    </submittedName>
</protein>
<dbReference type="CDD" id="cd01948">
    <property type="entry name" value="EAL"/>
    <property type="match status" value="1"/>
</dbReference>
<dbReference type="InterPro" id="IPR050706">
    <property type="entry name" value="Cyclic-di-GMP_PDE-like"/>
</dbReference>
<proteinExistence type="predicted"/>
<dbReference type="RefSeq" id="WP_084197963.1">
    <property type="nucleotide sequence ID" value="NZ_BMYL01000004.1"/>
</dbReference>
<dbReference type="InterPro" id="IPR035919">
    <property type="entry name" value="EAL_sf"/>
</dbReference>
<dbReference type="SUPFAM" id="SSF141868">
    <property type="entry name" value="EAL domain-like"/>
    <property type="match status" value="1"/>
</dbReference>
<organism evidence="2 3">
    <name type="scientific">Halioglobus japonicus</name>
    <dbReference type="NCBI Taxonomy" id="930805"/>
    <lineage>
        <taxon>Bacteria</taxon>
        <taxon>Pseudomonadati</taxon>
        <taxon>Pseudomonadota</taxon>
        <taxon>Gammaproteobacteria</taxon>
        <taxon>Cellvibrionales</taxon>
        <taxon>Halieaceae</taxon>
        <taxon>Halioglobus</taxon>
    </lineage>
</organism>
<dbReference type="InterPro" id="IPR029787">
    <property type="entry name" value="Nucleotide_cyclase"/>
</dbReference>
<dbReference type="EMBL" id="PKUR01000004">
    <property type="protein sequence ID" value="PLW85105.1"/>
    <property type="molecule type" value="Genomic_DNA"/>
</dbReference>
<dbReference type="PANTHER" id="PTHR33121:SF71">
    <property type="entry name" value="OXYGEN SENSOR PROTEIN DOSP"/>
    <property type="match status" value="1"/>
</dbReference>
<dbReference type="PROSITE" id="PS50883">
    <property type="entry name" value="EAL"/>
    <property type="match status" value="1"/>
</dbReference>
<evidence type="ECO:0000313" key="3">
    <source>
        <dbReference type="Proteomes" id="UP000235162"/>
    </source>
</evidence>
<sequence length="409" mass="46271">MPRRGNMIGLVELADADTLRDRHGHASFQELKEVFRKRLQGWVRAKDECNQLEDGRYYVELKGVGSRGELELATAKLQRIFQEPHYQFGRPVRLEFTAGFTQVSGVDINRKSAMHEAGVALRQARSSSRPYDLYQPQQEMDPDAERKLVRKLENALEVGELQLHYQPKVHAKYHSLMGAEALLRWHTSDKLIGPNKFIQIAERHEVITHITWFAIKSAVARLARWPEELSIAVNVAPNLLLNDQILSVVHDALDIYGVTPGRLTIEVTERVMIDDPQVMLQQLGRLRKLGVKISLDDFGTGFSSLSYFRDLPVDEIKIDKSFVSMMVESEKDLAIVKAVIGLAHNFSMRVVAEGVETMDIARQLSDLGCDVLQGYVFDKPLPVEVFELDYGLARDASGRLRSKPPSSLN</sequence>
<feature type="domain" description="EAL" evidence="1">
    <location>
        <begin position="145"/>
        <end position="394"/>
    </location>
</feature>
<dbReference type="InterPro" id="IPR043128">
    <property type="entry name" value="Rev_trsase/Diguanyl_cyclase"/>
</dbReference>
<dbReference type="SUPFAM" id="SSF55073">
    <property type="entry name" value="Nucleotide cyclase"/>
    <property type="match status" value="1"/>
</dbReference>
<evidence type="ECO:0000313" key="2">
    <source>
        <dbReference type="EMBL" id="PLW85105.1"/>
    </source>
</evidence>
<dbReference type="AlphaFoldDB" id="A0AAP8MC69"/>
<name>A0AAP8MC69_9GAMM</name>
<gene>
    <name evidence="2" type="ORF">C0029_16385</name>
</gene>
<keyword evidence="3" id="KW-1185">Reference proteome</keyword>